<accession>A0A9Q3W563</accession>
<keyword evidence="1" id="KW-0732">Signal</keyword>
<dbReference type="SMART" id="SM00867">
    <property type="entry name" value="YceI"/>
    <property type="match status" value="1"/>
</dbReference>
<dbReference type="GeneID" id="94688731"/>
<reference evidence="3" key="1">
    <citation type="submission" date="2022-01" db="EMBL/GenBank/DDBJ databases">
        <authorList>
            <person name="Karlyshev A.V."/>
            <person name="Jaspars M."/>
        </authorList>
    </citation>
    <scope>NUCLEOTIDE SEQUENCE</scope>
    <source>
        <strain evidence="3">AGSA3-2</strain>
    </source>
</reference>
<dbReference type="Gene3D" id="2.40.128.110">
    <property type="entry name" value="Lipid/polyisoprenoid-binding, YceI-like"/>
    <property type="match status" value="1"/>
</dbReference>
<feature type="domain" description="Lipid/polyisoprenoid-binding YceI-like" evidence="2">
    <location>
        <begin position="31"/>
        <end position="196"/>
    </location>
</feature>
<keyword evidence="4" id="KW-1185">Reference proteome</keyword>
<organism evidence="3 4">
    <name type="scientific">Alloalcanivorax xenomutans</name>
    <dbReference type="NCBI Taxonomy" id="1094342"/>
    <lineage>
        <taxon>Bacteria</taxon>
        <taxon>Pseudomonadati</taxon>
        <taxon>Pseudomonadota</taxon>
        <taxon>Gammaproteobacteria</taxon>
        <taxon>Oceanospirillales</taxon>
        <taxon>Alcanivoracaceae</taxon>
        <taxon>Alloalcanivorax</taxon>
    </lineage>
</organism>
<evidence type="ECO:0000256" key="1">
    <source>
        <dbReference type="SAM" id="SignalP"/>
    </source>
</evidence>
<sequence length="198" mass="21495">MFKLFTAPVLALMSALMLSSAALAADKPAGTYHFDTEGQHQFIMFKISHLGYSWLYGRFNDFDGAFTVDADNPENSTVEATIQTASLDSNHAERDKHLRSADFLDVSKYPTATFKSTGIEKTGDDSARITGDFTLHGVTKPVTLDAKLIGYGDDPWGGYRMGLEASTTLKLADFGITTNLGPASETVEIIISVEGVRQ</sequence>
<dbReference type="InterPro" id="IPR007372">
    <property type="entry name" value="Lipid/polyisoprenoid-bd_YceI"/>
</dbReference>
<dbReference type="EMBL" id="JAJVKT010000005">
    <property type="protein sequence ID" value="MCE7508017.1"/>
    <property type="molecule type" value="Genomic_DNA"/>
</dbReference>
<gene>
    <name evidence="3" type="ORF">LZG35_05165</name>
</gene>
<dbReference type="PANTHER" id="PTHR34406">
    <property type="entry name" value="PROTEIN YCEI"/>
    <property type="match status" value="1"/>
</dbReference>
<dbReference type="SUPFAM" id="SSF101874">
    <property type="entry name" value="YceI-like"/>
    <property type="match status" value="1"/>
</dbReference>
<evidence type="ECO:0000259" key="2">
    <source>
        <dbReference type="SMART" id="SM00867"/>
    </source>
</evidence>
<dbReference type="AlphaFoldDB" id="A0A9Q3W563"/>
<proteinExistence type="predicted"/>
<dbReference type="InterPro" id="IPR036761">
    <property type="entry name" value="TTHA0802/YceI-like_sf"/>
</dbReference>
<dbReference type="RefSeq" id="WP_063141197.1">
    <property type="nucleotide sequence ID" value="NZ_CP136538.1"/>
</dbReference>
<feature type="signal peptide" evidence="1">
    <location>
        <begin position="1"/>
        <end position="24"/>
    </location>
</feature>
<evidence type="ECO:0000313" key="4">
    <source>
        <dbReference type="Proteomes" id="UP001107961"/>
    </source>
</evidence>
<dbReference type="Pfam" id="PF04264">
    <property type="entry name" value="YceI"/>
    <property type="match status" value="1"/>
</dbReference>
<feature type="chain" id="PRO_5040454757" evidence="1">
    <location>
        <begin position="25"/>
        <end position="198"/>
    </location>
</feature>
<name>A0A9Q3W563_9GAMM</name>
<dbReference type="NCBIfam" id="NF002994">
    <property type="entry name" value="PRK03757.1"/>
    <property type="match status" value="1"/>
</dbReference>
<dbReference type="Proteomes" id="UP001107961">
    <property type="component" value="Unassembled WGS sequence"/>
</dbReference>
<protein>
    <submittedName>
        <fullName evidence="3">YceI family protein</fullName>
    </submittedName>
</protein>
<evidence type="ECO:0000313" key="3">
    <source>
        <dbReference type="EMBL" id="MCE7508017.1"/>
    </source>
</evidence>
<dbReference type="PANTHER" id="PTHR34406:SF1">
    <property type="entry name" value="PROTEIN YCEI"/>
    <property type="match status" value="1"/>
</dbReference>
<comment type="caution">
    <text evidence="3">The sequence shown here is derived from an EMBL/GenBank/DDBJ whole genome shotgun (WGS) entry which is preliminary data.</text>
</comment>